<evidence type="ECO:0000256" key="2">
    <source>
        <dbReference type="ARBA" id="ARBA00004881"/>
    </source>
</evidence>
<keyword evidence="4" id="KW-0808">Transferase</keyword>
<dbReference type="Pfam" id="PF04577">
    <property type="entry name" value="Glyco_transf_61"/>
    <property type="match status" value="1"/>
</dbReference>
<comment type="caution">
    <text evidence="8">The sequence shown here is derived from an EMBL/GenBank/DDBJ whole genome shotgun (WGS) entry which is preliminary data.</text>
</comment>
<accession>A0A5J9UG25</accession>
<dbReference type="InterPro" id="IPR007657">
    <property type="entry name" value="Glycosyltransferase_61"/>
</dbReference>
<gene>
    <name evidence="8" type="ORF">EJB05_31893</name>
</gene>
<dbReference type="PANTHER" id="PTHR20961:SF88">
    <property type="entry name" value="GLYCOSYLTRANSFERASE FAMILY 61 PROTEIN"/>
    <property type="match status" value="1"/>
</dbReference>
<evidence type="ECO:0000256" key="1">
    <source>
        <dbReference type="ARBA" id="ARBA00004323"/>
    </source>
</evidence>
<organism evidence="8 9">
    <name type="scientific">Eragrostis curvula</name>
    <name type="common">weeping love grass</name>
    <dbReference type="NCBI Taxonomy" id="38414"/>
    <lineage>
        <taxon>Eukaryota</taxon>
        <taxon>Viridiplantae</taxon>
        <taxon>Streptophyta</taxon>
        <taxon>Embryophyta</taxon>
        <taxon>Tracheophyta</taxon>
        <taxon>Spermatophyta</taxon>
        <taxon>Magnoliopsida</taxon>
        <taxon>Liliopsida</taxon>
        <taxon>Poales</taxon>
        <taxon>Poaceae</taxon>
        <taxon>PACMAD clade</taxon>
        <taxon>Chloridoideae</taxon>
        <taxon>Eragrostideae</taxon>
        <taxon>Eragrostidinae</taxon>
        <taxon>Eragrostis</taxon>
    </lineage>
</organism>
<comment type="pathway">
    <text evidence="2">Glycan metabolism.</text>
</comment>
<reference evidence="8 9" key="1">
    <citation type="journal article" date="2019" name="Sci. Rep.">
        <title>A high-quality genome of Eragrostis curvula grass provides insights into Poaceae evolution and supports new strategies to enhance forage quality.</title>
        <authorList>
            <person name="Carballo J."/>
            <person name="Santos B.A.C.M."/>
            <person name="Zappacosta D."/>
            <person name="Garbus I."/>
            <person name="Selva J.P."/>
            <person name="Gallo C.A."/>
            <person name="Diaz A."/>
            <person name="Albertini E."/>
            <person name="Caccamo M."/>
            <person name="Echenique V."/>
        </authorList>
    </citation>
    <scope>NUCLEOTIDE SEQUENCE [LARGE SCALE GENOMIC DNA]</scope>
    <source>
        <strain evidence="9">cv. Victoria</strain>
        <tissue evidence="8">Leaf</tissue>
    </source>
</reference>
<dbReference type="PANTHER" id="PTHR20961">
    <property type="entry name" value="GLYCOSYLTRANSFERASE"/>
    <property type="match status" value="1"/>
</dbReference>
<proteinExistence type="predicted"/>
<dbReference type="Gramene" id="TVU22211">
    <property type="protein sequence ID" value="TVU22211"/>
    <property type="gene ID" value="EJB05_31893"/>
</dbReference>
<dbReference type="EMBL" id="RWGY01000026">
    <property type="protein sequence ID" value="TVU22211.1"/>
    <property type="molecule type" value="Genomic_DNA"/>
</dbReference>
<dbReference type="GO" id="GO:0000139">
    <property type="term" value="C:Golgi membrane"/>
    <property type="evidence" value="ECO:0007669"/>
    <property type="project" value="UniProtKB-SubCell"/>
</dbReference>
<evidence type="ECO:0000256" key="4">
    <source>
        <dbReference type="ARBA" id="ARBA00022679"/>
    </source>
</evidence>
<feature type="domain" description="Glycosyltransferase 61 catalytic" evidence="7">
    <location>
        <begin position="117"/>
        <end position="228"/>
    </location>
</feature>
<name>A0A5J9UG25_9POAL</name>
<protein>
    <recommendedName>
        <fullName evidence="7">Glycosyltransferase 61 catalytic domain-containing protein</fullName>
    </recommendedName>
</protein>
<sequence>MEHQPIRTEERGQHPKATVTQLPDHGPAALPPCTVTYAVPAVLFAIGGHSGRSFFHDHSDVLVPLFAASRRVCPGTRSWPWTATHVRCFPHVTVGLHIHKLFNIVPELAPGPGGRRLTMSDFTAFLREAYALPRHEAVSLAPRESPPPAKKKKPLLLLIQRKRYRRFVNGDELARAAEAAGFETVVSDVGDNTTRVAEQARTVNSFDAMVGVHGAGLTNAMFLPPGAVHIQVVPYGKMEAIARSEYGDPMIDMGLEYLEYVIGLEESTLLETLGPDHPAVRDPESVHRSGWDMVNEFYLKKQDLRINITRFAPTLAQAFEHLRRRQ</sequence>
<evidence type="ECO:0000256" key="6">
    <source>
        <dbReference type="SAM" id="MobiDB-lite"/>
    </source>
</evidence>
<keyword evidence="9" id="KW-1185">Reference proteome</keyword>
<feature type="compositionally biased region" description="Basic and acidic residues" evidence="6">
    <location>
        <begin position="1"/>
        <end position="13"/>
    </location>
</feature>
<keyword evidence="3" id="KW-0328">Glycosyltransferase</keyword>
<dbReference type="GO" id="GO:0016763">
    <property type="term" value="F:pentosyltransferase activity"/>
    <property type="evidence" value="ECO:0007669"/>
    <property type="project" value="UniProtKB-ARBA"/>
</dbReference>
<evidence type="ECO:0000313" key="9">
    <source>
        <dbReference type="Proteomes" id="UP000324897"/>
    </source>
</evidence>
<dbReference type="OrthoDB" id="529273at2759"/>
<evidence type="ECO:0000256" key="3">
    <source>
        <dbReference type="ARBA" id="ARBA00022676"/>
    </source>
</evidence>
<feature type="region of interest" description="Disordered" evidence="6">
    <location>
        <begin position="1"/>
        <end position="25"/>
    </location>
</feature>
<evidence type="ECO:0000256" key="5">
    <source>
        <dbReference type="ARBA" id="ARBA00023180"/>
    </source>
</evidence>
<evidence type="ECO:0000313" key="8">
    <source>
        <dbReference type="EMBL" id="TVU22211.1"/>
    </source>
</evidence>
<dbReference type="Proteomes" id="UP000324897">
    <property type="component" value="Unassembled WGS sequence"/>
</dbReference>
<dbReference type="AlphaFoldDB" id="A0A5J9UG25"/>
<evidence type="ECO:0000259" key="7">
    <source>
        <dbReference type="Pfam" id="PF04577"/>
    </source>
</evidence>
<feature type="non-terminal residue" evidence="8">
    <location>
        <position position="1"/>
    </location>
</feature>
<dbReference type="InterPro" id="IPR049625">
    <property type="entry name" value="Glyco_transf_61_cat"/>
</dbReference>
<keyword evidence="5" id="KW-0325">Glycoprotein</keyword>
<comment type="subcellular location">
    <subcellularLocation>
        <location evidence="1">Golgi apparatus membrane</location>
        <topology evidence="1">Single-pass type II membrane protein</topology>
    </subcellularLocation>
</comment>